<name>A0ACC2BTB0_DIPCM</name>
<comment type="caution">
    <text evidence="1">The sequence shown here is derived from an EMBL/GenBank/DDBJ whole genome shotgun (WGS) entry which is preliminary data.</text>
</comment>
<sequence length="218" mass="24302">MPSLWAVRVRTIAVGLSEYAPSTIDALDVSQRHGSLIWVKIQGNACLCGNTGREAVFYRGKAISRYGCQNASLISIIQCTRSMFSVARDVEPHYDLNATWSEYESLNDLSQGDNSMAGYVPSTQTSASVEVLFAVAATQMDARTVKGKNEQIPKLSHVMKSRLTSLGGRTVSIVFYLMLQSGGIHARIRDRRKTTSEWCHARNCYRTQSQCNKVYDYK</sequence>
<evidence type="ECO:0000313" key="1">
    <source>
        <dbReference type="EMBL" id="KAJ7532652.1"/>
    </source>
</evidence>
<gene>
    <name evidence="1" type="ORF">O6H91_13G013500</name>
</gene>
<organism evidence="1 2">
    <name type="scientific">Diphasiastrum complanatum</name>
    <name type="common">Issler's clubmoss</name>
    <name type="synonym">Lycopodium complanatum</name>
    <dbReference type="NCBI Taxonomy" id="34168"/>
    <lineage>
        <taxon>Eukaryota</taxon>
        <taxon>Viridiplantae</taxon>
        <taxon>Streptophyta</taxon>
        <taxon>Embryophyta</taxon>
        <taxon>Tracheophyta</taxon>
        <taxon>Lycopodiopsida</taxon>
        <taxon>Lycopodiales</taxon>
        <taxon>Lycopodiaceae</taxon>
        <taxon>Lycopodioideae</taxon>
        <taxon>Diphasiastrum</taxon>
    </lineage>
</organism>
<keyword evidence="2" id="KW-1185">Reference proteome</keyword>
<protein>
    <submittedName>
        <fullName evidence="1">Uncharacterized protein</fullName>
    </submittedName>
</protein>
<dbReference type="EMBL" id="CM055104">
    <property type="protein sequence ID" value="KAJ7532652.1"/>
    <property type="molecule type" value="Genomic_DNA"/>
</dbReference>
<accession>A0ACC2BTB0</accession>
<reference evidence="2" key="1">
    <citation type="journal article" date="2024" name="Proc. Natl. Acad. Sci. U.S.A.">
        <title>Extraordinary preservation of gene collinearity over three hundred million years revealed in homosporous lycophytes.</title>
        <authorList>
            <person name="Li C."/>
            <person name="Wickell D."/>
            <person name="Kuo L.Y."/>
            <person name="Chen X."/>
            <person name="Nie B."/>
            <person name="Liao X."/>
            <person name="Peng D."/>
            <person name="Ji J."/>
            <person name="Jenkins J."/>
            <person name="Williams M."/>
            <person name="Shu S."/>
            <person name="Plott C."/>
            <person name="Barry K."/>
            <person name="Rajasekar S."/>
            <person name="Grimwood J."/>
            <person name="Han X."/>
            <person name="Sun S."/>
            <person name="Hou Z."/>
            <person name="He W."/>
            <person name="Dai G."/>
            <person name="Sun C."/>
            <person name="Schmutz J."/>
            <person name="Leebens-Mack J.H."/>
            <person name="Li F.W."/>
            <person name="Wang L."/>
        </authorList>
    </citation>
    <scope>NUCLEOTIDE SEQUENCE [LARGE SCALE GENOMIC DNA]</scope>
    <source>
        <strain evidence="2">cv. PW_Plant_1</strain>
    </source>
</reference>
<proteinExistence type="predicted"/>
<evidence type="ECO:0000313" key="2">
    <source>
        <dbReference type="Proteomes" id="UP001162992"/>
    </source>
</evidence>
<dbReference type="Proteomes" id="UP001162992">
    <property type="component" value="Chromosome 13"/>
</dbReference>